<dbReference type="EMBL" id="LN483142">
    <property type="protein sequence ID" value="CED83177.1"/>
    <property type="molecule type" value="Genomic_DNA"/>
</dbReference>
<protein>
    <submittedName>
        <fullName evidence="3">Putative signal transduction protein involved in RNA splicing</fullName>
    </submittedName>
</protein>
<evidence type="ECO:0000313" key="3">
    <source>
        <dbReference type="EMBL" id="CED83177.1"/>
    </source>
</evidence>
<feature type="compositionally biased region" description="Low complexity" evidence="1">
    <location>
        <begin position="206"/>
        <end position="216"/>
    </location>
</feature>
<evidence type="ECO:0000259" key="2">
    <source>
        <dbReference type="PROSITE" id="PS50882"/>
    </source>
</evidence>
<feature type="compositionally biased region" description="Polar residues" evidence="1">
    <location>
        <begin position="124"/>
        <end position="145"/>
    </location>
</feature>
<feature type="region of interest" description="Disordered" evidence="1">
    <location>
        <begin position="907"/>
        <end position="989"/>
    </location>
</feature>
<dbReference type="GO" id="GO:1990247">
    <property type="term" value="F:N6-methyladenosine-containing RNA reader activity"/>
    <property type="evidence" value="ECO:0007669"/>
    <property type="project" value="TreeGrafter"/>
</dbReference>
<feature type="compositionally biased region" description="Basic and acidic residues" evidence="1">
    <location>
        <begin position="920"/>
        <end position="940"/>
    </location>
</feature>
<dbReference type="Pfam" id="PF04146">
    <property type="entry name" value="YTH"/>
    <property type="match status" value="2"/>
</dbReference>
<dbReference type="GO" id="GO:0003729">
    <property type="term" value="F:mRNA binding"/>
    <property type="evidence" value="ECO:0007669"/>
    <property type="project" value="TreeGrafter"/>
</dbReference>
<dbReference type="CDD" id="cd21134">
    <property type="entry name" value="YTH"/>
    <property type="match status" value="2"/>
</dbReference>
<feature type="domain" description="YTH" evidence="2">
    <location>
        <begin position="965"/>
        <end position="1100"/>
    </location>
</feature>
<dbReference type="PANTHER" id="PTHR12357">
    <property type="entry name" value="YTH YT521-B HOMOLOGY DOMAIN-CONTAINING"/>
    <property type="match status" value="1"/>
</dbReference>
<proteinExistence type="predicted"/>
<feature type="compositionally biased region" description="Polar residues" evidence="1">
    <location>
        <begin position="462"/>
        <end position="493"/>
    </location>
</feature>
<accession>A0A0F7SM86</accession>
<dbReference type="InterPro" id="IPR045168">
    <property type="entry name" value="YTH_prot"/>
</dbReference>
<dbReference type="AlphaFoldDB" id="A0A0F7SM86"/>
<dbReference type="PROSITE" id="PS50882">
    <property type="entry name" value="YTH"/>
    <property type="match status" value="2"/>
</dbReference>
<evidence type="ECO:0000256" key="1">
    <source>
        <dbReference type="SAM" id="MobiDB-lite"/>
    </source>
</evidence>
<feature type="compositionally biased region" description="Polar residues" evidence="1">
    <location>
        <begin position="89"/>
        <end position="110"/>
    </location>
</feature>
<name>A0A0F7SM86_PHARH</name>
<feature type="domain" description="YTH" evidence="2">
    <location>
        <begin position="656"/>
        <end position="798"/>
    </location>
</feature>
<dbReference type="SUPFAM" id="SSF54928">
    <property type="entry name" value="RNA-binding domain, RBD"/>
    <property type="match status" value="1"/>
</dbReference>
<organism evidence="3">
    <name type="scientific">Phaffia rhodozyma</name>
    <name type="common">Yeast</name>
    <name type="synonym">Xanthophyllomyces dendrorhous</name>
    <dbReference type="NCBI Taxonomy" id="264483"/>
    <lineage>
        <taxon>Eukaryota</taxon>
        <taxon>Fungi</taxon>
        <taxon>Dikarya</taxon>
        <taxon>Basidiomycota</taxon>
        <taxon>Agaricomycotina</taxon>
        <taxon>Tremellomycetes</taxon>
        <taxon>Cystofilobasidiales</taxon>
        <taxon>Mrakiaceae</taxon>
        <taxon>Phaffia</taxon>
    </lineage>
</organism>
<feature type="region of interest" description="Disordered" evidence="1">
    <location>
        <begin position="1"/>
        <end position="38"/>
    </location>
</feature>
<feature type="compositionally biased region" description="Low complexity" evidence="1">
    <location>
        <begin position="320"/>
        <end position="333"/>
    </location>
</feature>
<dbReference type="InterPro" id="IPR035979">
    <property type="entry name" value="RBD_domain_sf"/>
</dbReference>
<feature type="region of interest" description="Disordered" evidence="1">
    <location>
        <begin position="362"/>
        <end position="411"/>
    </location>
</feature>
<sequence>MSDVEKERIKKEKAKESSSRQREKYSDQVHPVPSSVSSDNKLAFTLGIFDGLHHLFRSIPSKTMTASSGASQRVSHLVPAQNGRGAGQPATSSGGSQQRPTFGTGQNMQLPNGRPGPPIFYPSHSYNGPNNGGKSSRSNNWTSYPEQHHPPPMSSFGAPSFAYGIPPGSPYQAFGGYYASSLPASPLPMPPHRHGLQQQRLPSPSPSMASQSSVHSTTPSTYAPYYPNVSHNYYPPPIPPRGFNGPPSSSSYGGVSQPASPNSSQASTIYGPSPSPQTIQGPDGQTWMYFPVMPSVGGYYEAHSLKHSPGSAPYSSPLNTVTASTQASSATRTISPYVSQQSPYGYPNPTAYPGPPGYSPVNISPVYSQPPPPPSISSGQQVVGSAPARPGKQVIGSSASPAQQPHPRRHPRLKEISRTLERKAWHPVSAATRSEFVMWVGNMPSDATEEELWRFFTTPLPNSLEGSSPSPDSNVVRPQSPSLTVTDTSTPPSRQHPVVSSIFPIARSNCCFINYYDEPTLLQAVAFFNNQPIRPAEGARSPRLVCRIRNKEDQLKAGVGGQRGRGVHTGWVKSKWAKGEEAGTDIQTMTTTIPVASYHEEDKNQPEGPRVDEVKEGQAPDWEPHRPEKGLSTASLRTMSSQASTDSSFLARYFPVRYFILKSLTSTDLDTSTEKGLWATQPHNEQVLDQAFRTSKDVFLIFGANQTGEFYGYARMAGPINKETTRVSWASRGSIGSAHSTSSSGPGSVNVHPHHQRSAPDRIAETAEEEANDTQTVGRAATAPHKPLGGKRSGNRPGHSKLTPSMKAAGMKLPSQILPDVSTSPAELTPGEEKKYASGRLDIPPFRSSTLSQEAYREPVFHQSSAPAELEQASSPAHVPIADPSEVFRPLTKVETNAIIEEVAKAGCSRVSPDTSPSRSPDHLRSSSLSRDKPHLHLDETSPNINPDGDDNSEDENGIKRKDQLESVVPSSSEGVSSGSAPSVFTGSSLDTSSSRLTGGFYFPNLHLPPSPNILSATSPKAVNPETGTAVDSKDEKSPKDTGVGTWGTPFKIEWIQTKRLPFQRIRHLRNPWNSDREIKVSRDGTEVEPDVGRLLLQAWTNNPTSPSHISPDVHAYTRSPPHVEYSSQGLRSGLGSSGWNSLGLRQFENVGLGLSELDQASR</sequence>
<feature type="region of interest" description="Disordered" evidence="1">
    <location>
        <begin position="462"/>
        <end position="495"/>
    </location>
</feature>
<feature type="compositionally biased region" description="Low complexity" evidence="1">
    <location>
        <begin position="732"/>
        <end position="748"/>
    </location>
</feature>
<feature type="region of interest" description="Disordered" evidence="1">
    <location>
        <begin position="306"/>
        <end position="333"/>
    </location>
</feature>
<dbReference type="PANTHER" id="PTHR12357:SF3">
    <property type="entry name" value="YTH DOMAIN-CONTAINING PROTEIN 1"/>
    <property type="match status" value="1"/>
</dbReference>
<feature type="compositionally biased region" description="Basic and acidic residues" evidence="1">
    <location>
        <begin position="1"/>
        <end position="27"/>
    </location>
</feature>
<feature type="compositionally biased region" description="Low complexity" evidence="1">
    <location>
        <begin position="241"/>
        <end position="267"/>
    </location>
</feature>
<feature type="region of interest" description="Disordered" evidence="1">
    <location>
        <begin position="599"/>
        <end position="629"/>
    </location>
</feature>
<feature type="region of interest" description="Disordered" evidence="1">
    <location>
        <begin position="237"/>
        <end position="283"/>
    </location>
</feature>
<dbReference type="GO" id="GO:0000381">
    <property type="term" value="P:regulation of alternative mRNA splicing, via spliceosome"/>
    <property type="evidence" value="ECO:0007669"/>
    <property type="project" value="TreeGrafter"/>
</dbReference>
<dbReference type="InterPro" id="IPR007275">
    <property type="entry name" value="YTH_domain"/>
</dbReference>
<feature type="region of interest" description="Disordered" evidence="1">
    <location>
        <begin position="732"/>
        <end position="846"/>
    </location>
</feature>
<feature type="region of interest" description="Disordered" evidence="1">
    <location>
        <begin position="185"/>
        <end position="221"/>
    </location>
</feature>
<reference evidence="3" key="1">
    <citation type="submission" date="2014-08" db="EMBL/GenBank/DDBJ databases">
        <authorList>
            <person name="Sharma Rahul"/>
            <person name="Thines Marco"/>
        </authorList>
    </citation>
    <scope>NUCLEOTIDE SEQUENCE</scope>
</reference>
<feature type="compositionally biased region" description="Low complexity" evidence="1">
    <location>
        <begin position="966"/>
        <end position="984"/>
    </location>
</feature>
<feature type="region of interest" description="Disordered" evidence="1">
    <location>
        <begin position="80"/>
        <end position="155"/>
    </location>
</feature>
<feature type="region of interest" description="Disordered" evidence="1">
    <location>
        <begin position="1013"/>
        <end position="1044"/>
    </location>
</feature>
<dbReference type="GO" id="GO:0000398">
    <property type="term" value="P:mRNA splicing, via spliceosome"/>
    <property type="evidence" value="ECO:0007669"/>
    <property type="project" value="TreeGrafter"/>
</dbReference>
<dbReference type="GO" id="GO:0005654">
    <property type="term" value="C:nucleoplasm"/>
    <property type="evidence" value="ECO:0007669"/>
    <property type="project" value="TreeGrafter"/>
</dbReference>
<dbReference type="Gene3D" id="3.10.590.10">
    <property type="entry name" value="ph1033 like domains"/>
    <property type="match status" value="2"/>
</dbReference>